<accession>X1DEP4</accession>
<dbReference type="AlphaFoldDB" id="X1DEP4"/>
<name>X1DEP4_9ZZZZ</name>
<protein>
    <submittedName>
        <fullName evidence="1">Uncharacterized protein</fullName>
    </submittedName>
</protein>
<proteinExistence type="predicted"/>
<sequence length="32" mass="3220">TFGVGYVGSVGGQYTSTGSGPVSGKDLYCPFM</sequence>
<feature type="non-terminal residue" evidence="1">
    <location>
        <position position="1"/>
    </location>
</feature>
<dbReference type="EMBL" id="BART01028919">
    <property type="protein sequence ID" value="GAG94891.1"/>
    <property type="molecule type" value="Genomic_DNA"/>
</dbReference>
<evidence type="ECO:0000313" key="1">
    <source>
        <dbReference type="EMBL" id="GAG94891.1"/>
    </source>
</evidence>
<organism evidence="1">
    <name type="scientific">marine sediment metagenome</name>
    <dbReference type="NCBI Taxonomy" id="412755"/>
    <lineage>
        <taxon>unclassified sequences</taxon>
        <taxon>metagenomes</taxon>
        <taxon>ecological metagenomes</taxon>
    </lineage>
</organism>
<comment type="caution">
    <text evidence="1">The sequence shown here is derived from an EMBL/GenBank/DDBJ whole genome shotgun (WGS) entry which is preliminary data.</text>
</comment>
<gene>
    <name evidence="1" type="ORF">S01H4_50871</name>
</gene>
<reference evidence="1" key="1">
    <citation type="journal article" date="2014" name="Front. Microbiol.">
        <title>High frequency of phylogenetically diverse reductive dehalogenase-homologous genes in deep subseafloor sedimentary metagenomes.</title>
        <authorList>
            <person name="Kawai M."/>
            <person name="Futagami T."/>
            <person name="Toyoda A."/>
            <person name="Takaki Y."/>
            <person name="Nishi S."/>
            <person name="Hori S."/>
            <person name="Arai W."/>
            <person name="Tsubouchi T."/>
            <person name="Morono Y."/>
            <person name="Uchiyama I."/>
            <person name="Ito T."/>
            <person name="Fujiyama A."/>
            <person name="Inagaki F."/>
            <person name="Takami H."/>
        </authorList>
    </citation>
    <scope>NUCLEOTIDE SEQUENCE</scope>
    <source>
        <strain evidence="1">Expedition CK06-06</strain>
    </source>
</reference>